<dbReference type="Proteomes" id="UP001065549">
    <property type="component" value="Unassembled WGS sequence"/>
</dbReference>
<dbReference type="GO" id="GO:0003700">
    <property type="term" value="F:DNA-binding transcription factor activity"/>
    <property type="evidence" value="ECO:0007669"/>
    <property type="project" value="TreeGrafter"/>
</dbReference>
<evidence type="ECO:0000313" key="4">
    <source>
        <dbReference type="Proteomes" id="UP001065549"/>
    </source>
</evidence>
<dbReference type="SUPFAM" id="SSF47413">
    <property type="entry name" value="lambda repressor-like DNA-binding domains"/>
    <property type="match status" value="1"/>
</dbReference>
<evidence type="ECO:0000259" key="2">
    <source>
        <dbReference type="PROSITE" id="PS50943"/>
    </source>
</evidence>
<dbReference type="GO" id="GO:0005829">
    <property type="term" value="C:cytosol"/>
    <property type="evidence" value="ECO:0007669"/>
    <property type="project" value="TreeGrafter"/>
</dbReference>
<gene>
    <name evidence="3" type="ORF">OBO34_22310</name>
</gene>
<dbReference type="InterPro" id="IPR050807">
    <property type="entry name" value="TransReg_Diox_bact_type"/>
</dbReference>
<dbReference type="InterPro" id="IPR001387">
    <property type="entry name" value="Cro/C1-type_HTH"/>
</dbReference>
<dbReference type="SMART" id="SM00530">
    <property type="entry name" value="HTH_XRE"/>
    <property type="match status" value="1"/>
</dbReference>
<keyword evidence="4" id="KW-1185">Reference proteome</keyword>
<proteinExistence type="predicted"/>
<name>A0A9J6R017_9FIRM</name>
<accession>A0A9J6R017</accession>
<dbReference type="Gene3D" id="1.10.260.40">
    <property type="entry name" value="lambda repressor-like DNA-binding domains"/>
    <property type="match status" value="1"/>
</dbReference>
<evidence type="ECO:0000256" key="1">
    <source>
        <dbReference type="ARBA" id="ARBA00023125"/>
    </source>
</evidence>
<comment type="caution">
    <text evidence="3">The sequence shown here is derived from an EMBL/GenBank/DDBJ whole genome shotgun (WGS) entry which is preliminary data.</text>
</comment>
<organism evidence="3 4">
    <name type="scientific">Hominibacterium faecale</name>
    <dbReference type="NCBI Taxonomy" id="2839743"/>
    <lineage>
        <taxon>Bacteria</taxon>
        <taxon>Bacillati</taxon>
        <taxon>Bacillota</taxon>
        <taxon>Clostridia</taxon>
        <taxon>Peptostreptococcales</taxon>
        <taxon>Anaerovoracaceae</taxon>
        <taxon>Hominibacterium</taxon>
    </lineage>
</organism>
<evidence type="ECO:0000313" key="3">
    <source>
        <dbReference type="EMBL" id="MCU7381052.1"/>
    </source>
</evidence>
<dbReference type="CDD" id="cd00093">
    <property type="entry name" value="HTH_XRE"/>
    <property type="match status" value="1"/>
</dbReference>
<protein>
    <submittedName>
        <fullName evidence="3">Helix-turn-helix transcriptional regulator</fullName>
    </submittedName>
</protein>
<sequence>MEFNLKAVREEIGISQSELAKKSGVGRVTINRIENGEVDTITSRTLVRLAKALNVSTDTLIQQ</sequence>
<dbReference type="GO" id="GO:0003677">
    <property type="term" value="F:DNA binding"/>
    <property type="evidence" value="ECO:0007669"/>
    <property type="project" value="UniProtKB-KW"/>
</dbReference>
<dbReference type="RefSeq" id="WP_269478922.1">
    <property type="nucleotide sequence ID" value="NZ_JAOSHN010000025.1"/>
</dbReference>
<dbReference type="EMBL" id="JAOSHN010000025">
    <property type="protein sequence ID" value="MCU7381052.1"/>
    <property type="molecule type" value="Genomic_DNA"/>
</dbReference>
<dbReference type="AlphaFoldDB" id="A0A9J6R017"/>
<feature type="domain" description="HTH cro/C1-type" evidence="2">
    <location>
        <begin position="5"/>
        <end position="60"/>
    </location>
</feature>
<keyword evidence="1" id="KW-0238">DNA-binding</keyword>
<dbReference type="PANTHER" id="PTHR46797:SF1">
    <property type="entry name" value="METHYLPHOSPHONATE SYNTHASE"/>
    <property type="match status" value="1"/>
</dbReference>
<dbReference type="Pfam" id="PF01381">
    <property type="entry name" value="HTH_3"/>
    <property type="match status" value="1"/>
</dbReference>
<dbReference type="PANTHER" id="PTHR46797">
    <property type="entry name" value="HTH-TYPE TRANSCRIPTIONAL REGULATOR"/>
    <property type="match status" value="1"/>
</dbReference>
<dbReference type="InterPro" id="IPR010982">
    <property type="entry name" value="Lambda_DNA-bd_dom_sf"/>
</dbReference>
<reference evidence="3" key="1">
    <citation type="submission" date="2022-09" db="EMBL/GenBank/DDBJ databases">
        <title>Culturomic study of gut microbiota in children with autism spectrum disorder.</title>
        <authorList>
            <person name="Efimov B.A."/>
            <person name="Chaplin A.V."/>
            <person name="Sokolova S.R."/>
            <person name="Pikina A.P."/>
            <person name="Korzhanova M."/>
            <person name="Belova V."/>
            <person name="Korostin D."/>
        </authorList>
    </citation>
    <scope>NUCLEOTIDE SEQUENCE</scope>
    <source>
        <strain evidence="3">ASD5510</strain>
    </source>
</reference>
<dbReference type="PROSITE" id="PS50943">
    <property type="entry name" value="HTH_CROC1"/>
    <property type="match status" value="1"/>
</dbReference>